<dbReference type="InterPro" id="IPR051089">
    <property type="entry name" value="prtT"/>
</dbReference>
<evidence type="ECO:0000256" key="4">
    <source>
        <dbReference type="ARBA" id="ARBA00023163"/>
    </source>
</evidence>
<dbReference type="GO" id="GO:0000981">
    <property type="term" value="F:DNA-binding transcription factor activity, RNA polymerase II-specific"/>
    <property type="evidence" value="ECO:0007669"/>
    <property type="project" value="TreeGrafter"/>
</dbReference>
<dbReference type="EMBL" id="ML976241">
    <property type="protein sequence ID" value="KAF1935721.1"/>
    <property type="molecule type" value="Genomic_DNA"/>
</dbReference>
<accession>A0A6A5S4Y4</accession>
<evidence type="ECO:0008006" key="8">
    <source>
        <dbReference type="Google" id="ProtNLM"/>
    </source>
</evidence>
<dbReference type="Proteomes" id="UP000800038">
    <property type="component" value="Unassembled WGS sequence"/>
</dbReference>
<gene>
    <name evidence="6" type="ORF">EJ02DRAFT_415320</name>
</gene>
<keyword evidence="3" id="KW-0238">DNA-binding</keyword>
<protein>
    <recommendedName>
        <fullName evidence="8">Transcription factor domain-containing protein</fullName>
    </recommendedName>
</protein>
<keyword evidence="4" id="KW-0804">Transcription</keyword>
<name>A0A6A5S4Y4_9PLEO</name>
<feature type="non-terminal residue" evidence="6">
    <location>
        <position position="439"/>
    </location>
</feature>
<evidence type="ECO:0000256" key="3">
    <source>
        <dbReference type="ARBA" id="ARBA00023125"/>
    </source>
</evidence>
<organism evidence="6 7">
    <name type="scientific">Clathrospora elynae</name>
    <dbReference type="NCBI Taxonomy" id="706981"/>
    <lineage>
        <taxon>Eukaryota</taxon>
        <taxon>Fungi</taxon>
        <taxon>Dikarya</taxon>
        <taxon>Ascomycota</taxon>
        <taxon>Pezizomycotina</taxon>
        <taxon>Dothideomycetes</taxon>
        <taxon>Pleosporomycetidae</taxon>
        <taxon>Pleosporales</taxon>
        <taxon>Diademaceae</taxon>
        <taxon>Clathrospora</taxon>
    </lineage>
</organism>
<evidence type="ECO:0000256" key="5">
    <source>
        <dbReference type="ARBA" id="ARBA00023242"/>
    </source>
</evidence>
<dbReference type="PANTHER" id="PTHR31845:SF10">
    <property type="entry name" value="ZN(II)2CYS6 TRANSCRIPTION FACTOR (EUROFUNG)"/>
    <property type="match status" value="1"/>
</dbReference>
<reference evidence="6" key="1">
    <citation type="journal article" date="2020" name="Stud. Mycol.">
        <title>101 Dothideomycetes genomes: a test case for predicting lifestyles and emergence of pathogens.</title>
        <authorList>
            <person name="Haridas S."/>
            <person name="Albert R."/>
            <person name="Binder M."/>
            <person name="Bloem J."/>
            <person name="Labutti K."/>
            <person name="Salamov A."/>
            <person name="Andreopoulos B."/>
            <person name="Baker S."/>
            <person name="Barry K."/>
            <person name="Bills G."/>
            <person name="Bluhm B."/>
            <person name="Cannon C."/>
            <person name="Castanera R."/>
            <person name="Culley D."/>
            <person name="Daum C."/>
            <person name="Ezra D."/>
            <person name="Gonzalez J."/>
            <person name="Henrissat B."/>
            <person name="Kuo A."/>
            <person name="Liang C."/>
            <person name="Lipzen A."/>
            <person name="Lutzoni F."/>
            <person name="Magnuson J."/>
            <person name="Mondo S."/>
            <person name="Nolan M."/>
            <person name="Ohm R."/>
            <person name="Pangilinan J."/>
            <person name="Park H.-J."/>
            <person name="Ramirez L."/>
            <person name="Alfaro M."/>
            <person name="Sun H."/>
            <person name="Tritt A."/>
            <person name="Yoshinaga Y."/>
            <person name="Zwiers L.-H."/>
            <person name="Turgeon B."/>
            <person name="Goodwin S."/>
            <person name="Spatafora J."/>
            <person name="Crous P."/>
            <person name="Grigoriev I."/>
        </authorList>
    </citation>
    <scope>NUCLEOTIDE SEQUENCE</scope>
    <source>
        <strain evidence="6">CBS 161.51</strain>
    </source>
</reference>
<dbReference type="AlphaFoldDB" id="A0A6A5S4Y4"/>
<evidence type="ECO:0000313" key="7">
    <source>
        <dbReference type="Proteomes" id="UP000800038"/>
    </source>
</evidence>
<evidence type="ECO:0000256" key="1">
    <source>
        <dbReference type="ARBA" id="ARBA00004123"/>
    </source>
</evidence>
<evidence type="ECO:0000313" key="6">
    <source>
        <dbReference type="EMBL" id="KAF1935721.1"/>
    </source>
</evidence>
<keyword evidence="7" id="KW-1185">Reference proteome</keyword>
<proteinExistence type="predicted"/>
<dbReference type="GO" id="GO:0000976">
    <property type="term" value="F:transcription cis-regulatory region binding"/>
    <property type="evidence" value="ECO:0007669"/>
    <property type="project" value="TreeGrafter"/>
</dbReference>
<comment type="subcellular location">
    <subcellularLocation>
        <location evidence="1">Nucleus</location>
    </subcellularLocation>
</comment>
<dbReference type="PANTHER" id="PTHR31845">
    <property type="entry name" value="FINGER DOMAIN PROTEIN, PUTATIVE-RELATED"/>
    <property type="match status" value="1"/>
</dbReference>
<evidence type="ECO:0000256" key="2">
    <source>
        <dbReference type="ARBA" id="ARBA00023015"/>
    </source>
</evidence>
<keyword evidence="5" id="KW-0539">Nucleus</keyword>
<dbReference type="GO" id="GO:0005634">
    <property type="term" value="C:nucleus"/>
    <property type="evidence" value="ECO:0007669"/>
    <property type="project" value="UniProtKB-SubCell"/>
</dbReference>
<sequence>MISFPFVVVEADALKLRQQQPFLFHAIMTATTGTTPHIQCVLGDEFKRQIAYSIEHSKKSLEVLQGLLVYGAWYTAFYRPATQQIAIIVQLCVALVQDLEFSSNQKKRVRPAAMKQYEQAVPSDPLAGKRAFLGTYFLAVTFAQAWRKRTTLSYTRYMGQCCESFVNSSMITDKFIPPMIQSCELISRVNDHFSYDDIENSEVNGELMLEMSTSNFRKELKRIRDSAARSTEVLQNTTLTLMFSLADTWIDECCLHSSLWHTSTHSDTSQSSLIRLRMLHRTMASATSYLKTLLQLPKAQLFHLGLQTWSSCFHVVIIICKLVFLEDNERLGHTPFDGIQEELENLRHLGVETRVSRIDINKPSGYIQEGSWYPMAVTRQYSVQELFDSFTDMLRFTLPLGCGPWTIPREKRDSLHSIASIHHLMQHGFTKRIQRFKPS</sequence>
<keyword evidence="2" id="KW-0805">Transcription regulation</keyword>
<dbReference type="OrthoDB" id="5226580at2759"/>